<gene>
    <name evidence="6" type="ORF">KW869_16375</name>
</gene>
<evidence type="ECO:0000256" key="2">
    <source>
        <dbReference type="ARBA" id="ARBA00022692"/>
    </source>
</evidence>
<evidence type="ECO:0000313" key="6">
    <source>
        <dbReference type="EMBL" id="MFK5735112.1"/>
    </source>
</evidence>
<dbReference type="InterPro" id="IPR007452">
    <property type="entry name" value="TamB_C"/>
</dbReference>
<organism evidence="6 7">
    <name type="scientific">Pseudomonas urmiensis</name>
    <dbReference type="NCBI Taxonomy" id="2745493"/>
    <lineage>
        <taxon>Bacteria</taxon>
        <taxon>Pseudomonadati</taxon>
        <taxon>Pseudomonadota</taxon>
        <taxon>Gammaproteobacteria</taxon>
        <taxon>Pseudomonadales</taxon>
        <taxon>Pseudomonadaceae</taxon>
        <taxon>Pseudomonas</taxon>
    </lineage>
</organism>
<keyword evidence="7" id="KW-1185">Reference proteome</keyword>
<evidence type="ECO:0000313" key="7">
    <source>
        <dbReference type="Proteomes" id="UP001621534"/>
    </source>
</evidence>
<keyword evidence="4" id="KW-0472">Membrane</keyword>
<comment type="caution">
    <text evidence="6">The sequence shown here is derived from an EMBL/GenBank/DDBJ whole genome shotgun (WGS) entry which is preliminary data.</text>
</comment>
<dbReference type="Pfam" id="PF04357">
    <property type="entry name" value="TamB"/>
    <property type="match status" value="1"/>
</dbReference>
<dbReference type="EMBL" id="JAHWXS010000017">
    <property type="protein sequence ID" value="MFK5735112.1"/>
    <property type="molecule type" value="Genomic_DNA"/>
</dbReference>
<dbReference type="PANTHER" id="PTHR36985">
    <property type="entry name" value="TRANSLOCATION AND ASSEMBLY MODULE SUBUNIT TAMB"/>
    <property type="match status" value="1"/>
</dbReference>
<evidence type="ECO:0000256" key="3">
    <source>
        <dbReference type="ARBA" id="ARBA00022989"/>
    </source>
</evidence>
<keyword evidence="3" id="KW-1133">Transmembrane helix</keyword>
<proteinExistence type="predicted"/>
<keyword evidence="2" id="KW-0812">Transmembrane</keyword>
<accession>A0ABW8NYQ7</accession>
<evidence type="ECO:0000259" key="5">
    <source>
        <dbReference type="Pfam" id="PF04357"/>
    </source>
</evidence>
<dbReference type="RefSeq" id="WP_405129792.1">
    <property type="nucleotide sequence ID" value="NZ_JAHWXS010000017.1"/>
</dbReference>
<evidence type="ECO:0000256" key="1">
    <source>
        <dbReference type="ARBA" id="ARBA00004167"/>
    </source>
</evidence>
<dbReference type="Proteomes" id="UP001621534">
    <property type="component" value="Unassembled WGS sequence"/>
</dbReference>
<feature type="domain" description="Translocation and assembly module TamB C-terminal" evidence="5">
    <location>
        <begin position="899"/>
        <end position="1224"/>
    </location>
</feature>
<reference evidence="6 7" key="1">
    <citation type="journal article" date="2012" name="Plant Soil">
        <title>Screening of plant growth-promoting traits in arsenic-resistant bacteria isolated from the rhizosphere of soybean plants from Argentinean agricultural soil.</title>
        <authorList>
            <person name="Wevar Oller A.L."/>
            <person name="Talano M.A."/>
            <person name="Agostini E."/>
        </authorList>
    </citation>
    <scope>NUCLEOTIDE SEQUENCE [LARGE SCALE GENOMIC DNA]</scope>
    <source>
        <strain evidence="6 7">AW4</strain>
    </source>
</reference>
<sequence>MTRALNYVLLTLLGLVLLITLVLGLVLGTQAGSRWVLGLVPGLEVSDFEGRLGANWQASRLNWVEGGSRVEVLAPQLAWSPACLLRATLCIDRLQAERVDMAFAPSEVPADSGPIQLPGLRLPLAIELGEVKLGQLRLDGSDLLGDLQLAAHWTANGLRIDSLQVQREDLHLSLQGDLLPEGDWPLQLNGSVQLPAVEGQAWQLALTAKGELQKTLNLDATSSGYLNAHLTGELQALAEQLPAKLSIRSDAFKPAGSLPDTLQLNQLRLDASGDLRKGYQLTGSANLPAEQGPIALALAGQVDAKGAQLAALDLTASETQRVKLQANADWQQGLVADAQIDWVDFPWLRLYPLQEAPQVTLKRFNAQVNYRDGNYQGAFKGDLDGPAGAFNLASPFEGDLTQVRLPQLALSAGQGKAAGSVAVRFADTLAWDVDLQLSALDPAYWLAELPGTLAGPLRTKGELNNQQLQLQAQLDLKGRLRGQPAVLKAEAQGAGESWTLGTLAVQLGDNRINGSGSLQQRLAGRIDLDLPRLGQLWPRLQGQVKGRLDLAGTLAAPQGTLTLQGQQLAQADNRLQRLDLDARLDSAQRAQISLKAGNIRLGDTSLGNLDVAGKGDIRQQAVTLALNGPQLKLDLAADGQLAKGDWRGRLASGRIQAGGQDWQLQAPARLQRLANGQLDFGAHCWRAGQASLCGEDQRLAPEPRLRYHLKQFPIESLAQWLPKDFAWQGQLNADINLDIPASGPKGSIRVDASGGTLRVRDGERWLDFPYQVLRLDSTLNPRRVDTVLNFRGERLGELALSTRLDPLGKNKPLSGDFRLSGLDLSIARPFVPMVERLAGQLNGSGRLSGSLLAPQVNGNLALTGGEVSGAELPVSLEDLSLQALIAGEQVQLQGGWRSGAAGRGQLSGNLTWGQALNMDLRLQGQQLPVTVEPYAALEVAPDLTIRLAGEKLAITGKVHVPKGKITVRELPPSTVKVSDDTVIIGHQTEQGAPPMAVAMDIDVEVGREKLSFSGFGLTANLLGHVHIGDNMDTRGELSLADGRYRAYGQRLTIRRARLLFAGPIDQPYLDIEAIRQVDDVIAGIRLSGSAEQPTTQVFSEPAMSQEQALSYLILGRPLGNTGEDNNMLAQAALGLGLAGSAGITGSLASGLGIEDFQLDTEGSGNSTSVVASGNLTERLSLRYGVGVFEPANTIALRYKLSKKVYLEAASGLASSLDIFYKRDF</sequence>
<protein>
    <submittedName>
        <fullName evidence="6">Translocation/assembly module TamB</fullName>
    </submittedName>
</protein>
<dbReference type="PANTHER" id="PTHR36985:SF1">
    <property type="entry name" value="TRANSLOCATION AND ASSEMBLY MODULE SUBUNIT TAMB"/>
    <property type="match status" value="1"/>
</dbReference>
<evidence type="ECO:0000256" key="4">
    <source>
        <dbReference type="ARBA" id="ARBA00023136"/>
    </source>
</evidence>
<comment type="subcellular location">
    <subcellularLocation>
        <location evidence="1">Membrane</location>
        <topology evidence="1">Single-pass membrane protein</topology>
    </subcellularLocation>
</comment>
<name>A0ABW8NYQ7_9PSED</name>